<gene>
    <name evidence="2" type="ORF">L207DRAFT_234215</name>
</gene>
<keyword evidence="3" id="KW-1185">Reference proteome</keyword>
<evidence type="ECO:0000313" key="2">
    <source>
        <dbReference type="EMBL" id="PMD29809.1"/>
    </source>
</evidence>
<dbReference type="OrthoDB" id="3562689at2759"/>
<reference evidence="2 3" key="1">
    <citation type="submission" date="2016-04" db="EMBL/GenBank/DDBJ databases">
        <title>A degradative enzymes factory behind the ericoid mycorrhizal symbiosis.</title>
        <authorList>
            <consortium name="DOE Joint Genome Institute"/>
            <person name="Martino E."/>
            <person name="Morin E."/>
            <person name="Grelet G."/>
            <person name="Kuo A."/>
            <person name="Kohler A."/>
            <person name="Daghino S."/>
            <person name="Barry K."/>
            <person name="Choi C."/>
            <person name="Cichocki N."/>
            <person name="Clum A."/>
            <person name="Copeland A."/>
            <person name="Hainaut M."/>
            <person name="Haridas S."/>
            <person name="Labutti K."/>
            <person name="Lindquist E."/>
            <person name="Lipzen A."/>
            <person name="Khouja H.-R."/>
            <person name="Murat C."/>
            <person name="Ohm R."/>
            <person name="Olson A."/>
            <person name="Spatafora J."/>
            <person name="Veneault-Fourrey C."/>
            <person name="Henrissat B."/>
            <person name="Grigoriev I."/>
            <person name="Martin F."/>
            <person name="Perotto S."/>
        </authorList>
    </citation>
    <scope>NUCLEOTIDE SEQUENCE [LARGE SCALE GENOMIC DNA]</scope>
    <source>
        <strain evidence="2 3">F</strain>
    </source>
</reference>
<dbReference type="STRING" id="1149755.A0A2J6QU66"/>
<name>A0A2J6QU66_HYAVF</name>
<organism evidence="2 3">
    <name type="scientific">Hyaloscypha variabilis (strain UAMH 11265 / GT02V1 / F)</name>
    <name type="common">Meliniomyces variabilis</name>
    <dbReference type="NCBI Taxonomy" id="1149755"/>
    <lineage>
        <taxon>Eukaryota</taxon>
        <taxon>Fungi</taxon>
        <taxon>Dikarya</taxon>
        <taxon>Ascomycota</taxon>
        <taxon>Pezizomycotina</taxon>
        <taxon>Leotiomycetes</taxon>
        <taxon>Helotiales</taxon>
        <taxon>Hyaloscyphaceae</taxon>
        <taxon>Hyaloscypha</taxon>
        <taxon>Hyaloscypha variabilis</taxon>
    </lineage>
</organism>
<dbReference type="PANTHER" id="PTHR33112">
    <property type="entry name" value="DOMAIN PROTEIN, PUTATIVE-RELATED"/>
    <property type="match status" value="1"/>
</dbReference>
<proteinExistence type="predicted"/>
<evidence type="ECO:0000313" key="3">
    <source>
        <dbReference type="Proteomes" id="UP000235786"/>
    </source>
</evidence>
<feature type="domain" description="Heterokaryon incompatibility" evidence="1">
    <location>
        <begin position="188"/>
        <end position="344"/>
    </location>
</feature>
<dbReference type="Proteomes" id="UP000235786">
    <property type="component" value="Unassembled WGS sequence"/>
</dbReference>
<dbReference type="EMBL" id="KZ613971">
    <property type="protein sequence ID" value="PMD29809.1"/>
    <property type="molecule type" value="Genomic_DNA"/>
</dbReference>
<dbReference type="InterPro" id="IPR010730">
    <property type="entry name" value="HET"/>
</dbReference>
<dbReference type="Pfam" id="PF06985">
    <property type="entry name" value="HET"/>
    <property type="match status" value="1"/>
</dbReference>
<evidence type="ECO:0000259" key="1">
    <source>
        <dbReference type="Pfam" id="PF06985"/>
    </source>
</evidence>
<dbReference type="AlphaFoldDB" id="A0A2J6QU66"/>
<accession>A0A2J6QU66</accession>
<dbReference type="PANTHER" id="PTHR33112:SF9">
    <property type="entry name" value="HETEROKARYON INCOMPATIBILITY DOMAIN-CONTAINING PROTEIN"/>
    <property type="match status" value="1"/>
</dbReference>
<sequence>MAKCGLCINTNRTELPKNLNEIRFYYLTPKELLKSAQQGCRACLMIRDGIQFFEALGSSQTSINRISGFSRHPDKSLLVQLELGDEDRPSHIVLEFVPRQPKPRTPNTSTSSLPWARSHLEKCSRNHEYCGTIAQYQPSTSFITSVNSDLAISRKSETTLPTRVLDLGQPGEETVNLLETENSMIGRYICLSHCWGQKQPIVTTKDTIKSWKKEIPLALIPRMFQDAIAFTRDLQIRYLWIDCLCIIQDDSHDWQQQAGRMAQIYQNSYVTLAATSSQDYDRGLFHQFEPRSEMYVLKGLDPSRKNFDIYVQKRRPHWTDKYTHRDVFLHAEFPLMTRAWVYQERLLAPRVLHFCLEELVWECNEELACQCGSFNPPGKSKNVKNLHADILHKLQAQKFSPPPRKFIKDLDAAEEESNSDVLIEKWNDLVSDYLKLEITYDRDRLPALAGLAERMQRLRKDNYVAGLWENDLLKSLCWWVSRQEPSLPMP</sequence>
<protein>
    <submittedName>
        <fullName evidence="2">HET-domain-containing protein</fullName>
    </submittedName>
</protein>